<dbReference type="PRINTS" id="PR00080">
    <property type="entry name" value="SDRFAMILY"/>
</dbReference>
<gene>
    <name evidence="4" type="ORF">H4R26_002311</name>
</gene>
<dbReference type="PRINTS" id="PR00081">
    <property type="entry name" value="GDHRDH"/>
</dbReference>
<dbReference type="PANTHER" id="PTHR44229">
    <property type="entry name" value="15-HYDROXYPROSTAGLANDIN DEHYDROGENASE [NAD(+)]"/>
    <property type="match status" value="1"/>
</dbReference>
<dbReference type="SUPFAM" id="SSF51735">
    <property type="entry name" value="NAD(P)-binding Rossmann-fold domains"/>
    <property type="match status" value="1"/>
</dbReference>
<dbReference type="OrthoDB" id="5840532at2759"/>
<keyword evidence="2" id="KW-0560">Oxidoreductase</keyword>
<keyword evidence="5" id="KW-1185">Reference proteome</keyword>
<dbReference type="Pfam" id="PF00106">
    <property type="entry name" value="adh_short"/>
    <property type="match status" value="1"/>
</dbReference>
<evidence type="ECO:0000256" key="1">
    <source>
        <dbReference type="ARBA" id="ARBA00006484"/>
    </source>
</evidence>
<sequence>MLGFPEKKYDVGGKVVLLTGALGAIGRRLALCLAERGARLALVDVVGNDNSTASSLCSELNSGSGQRVAAYFAADLRRGSDIARMIDWAAEEFGHIDVLINNAGVASPATLYDDETFERMAMMLEVNLRAPIEATRLFVKHARETGRAGVVLHMASLGGLVPNRGGEVYGAAKAGLVHLTRASRFLAPQIRVCAVAPYYVRTPMVLDNPKLRDNPTVYPELMLEADQVCAAAVRCIEDSGSAGHTYALIGSWTYSRMWLYDVAAAHVKLLAAWALLMAMARRVLGGPGHRRSPKP</sequence>
<dbReference type="InterPro" id="IPR036291">
    <property type="entry name" value="NAD(P)-bd_dom_sf"/>
</dbReference>
<dbReference type="PANTHER" id="PTHR44229:SF4">
    <property type="entry name" value="15-HYDROXYPROSTAGLANDIN DEHYDROGENASE [NAD(+)]"/>
    <property type="match status" value="1"/>
</dbReference>
<accession>A0A9W8BGR9</accession>
<organism evidence="4 5">
    <name type="scientific">Coemansia thaxteri</name>
    <dbReference type="NCBI Taxonomy" id="2663907"/>
    <lineage>
        <taxon>Eukaryota</taxon>
        <taxon>Fungi</taxon>
        <taxon>Fungi incertae sedis</taxon>
        <taxon>Zoopagomycota</taxon>
        <taxon>Kickxellomycotina</taxon>
        <taxon>Kickxellomycetes</taxon>
        <taxon>Kickxellales</taxon>
        <taxon>Kickxellaceae</taxon>
        <taxon>Coemansia</taxon>
    </lineage>
</organism>
<protein>
    <submittedName>
        <fullName evidence="4">Uncharacterized protein</fullName>
    </submittedName>
</protein>
<name>A0A9W8BGR9_9FUNG</name>
<dbReference type="GO" id="GO:0005737">
    <property type="term" value="C:cytoplasm"/>
    <property type="evidence" value="ECO:0007669"/>
    <property type="project" value="TreeGrafter"/>
</dbReference>
<reference evidence="4" key="1">
    <citation type="submission" date="2022-07" db="EMBL/GenBank/DDBJ databases">
        <title>Phylogenomic reconstructions and comparative analyses of Kickxellomycotina fungi.</title>
        <authorList>
            <person name="Reynolds N.K."/>
            <person name="Stajich J.E."/>
            <person name="Barry K."/>
            <person name="Grigoriev I.V."/>
            <person name="Crous P."/>
            <person name="Smith M.E."/>
        </authorList>
    </citation>
    <scope>NUCLEOTIDE SEQUENCE</scope>
    <source>
        <strain evidence="4">IMI 214461</strain>
    </source>
</reference>
<evidence type="ECO:0000256" key="2">
    <source>
        <dbReference type="ARBA" id="ARBA00023002"/>
    </source>
</evidence>
<proteinExistence type="inferred from homology"/>
<dbReference type="Proteomes" id="UP001150907">
    <property type="component" value="Unassembled WGS sequence"/>
</dbReference>
<dbReference type="GO" id="GO:0016616">
    <property type="term" value="F:oxidoreductase activity, acting on the CH-OH group of donors, NAD or NADP as acceptor"/>
    <property type="evidence" value="ECO:0007669"/>
    <property type="project" value="TreeGrafter"/>
</dbReference>
<dbReference type="InterPro" id="IPR002347">
    <property type="entry name" value="SDR_fam"/>
</dbReference>
<evidence type="ECO:0000313" key="5">
    <source>
        <dbReference type="Proteomes" id="UP001150907"/>
    </source>
</evidence>
<dbReference type="EMBL" id="JANBQF010000134">
    <property type="protein sequence ID" value="KAJ2004777.1"/>
    <property type="molecule type" value="Genomic_DNA"/>
</dbReference>
<dbReference type="CDD" id="cd05233">
    <property type="entry name" value="SDR_c"/>
    <property type="match status" value="1"/>
</dbReference>
<dbReference type="AlphaFoldDB" id="A0A9W8BGR9"/>
<evidence type="ECO:0000256" key="3">
    <source>
        <dbReference type="RuleBase" id="RU000363"/>
    </source>
</evidence>
<comment type="similarity">
    <text evidence="1 3">Belongs to the short-chain dehydrogenases/reductases (SDR) family.</text>
</comment>
<comment type="caution">
    <text evidence="4">The sequence shown here is derived from an EMBL/GenBank/DDBJ whole genome shotgun (WGS) entry which is preliminary data.</text>
</comment>
<evidence type="ECO:0000313" key="4">
    <source>
        <dbReference type="EMBL" id="KAJ2004777.1"/>
    </source>
</evidence>
<dbReference type="Gene3D" id="3.40.50.720">
    <property type="entry name" value="NAD(P)-binding Rossmann-like Domain"/>
    <property type="match status" value="1"/>
</dbReference>